<dbReference type="RefSeq" id="WP_116559571.1">
    <property type="nucleotide sequence ID" value="NZ_JBLWXM010000001.1"/>
</dbReference>
<proteinExistence type="predicted"/>
<evidence type="ECO:0000256" key="1">
    <source>
        <dbReference type="SAM" id="Phobius"/>
    </source>
</evidence>
<keyword evidence="1" id="KW-0812">Transmembrane</keyword>
<gene>
    <name evidence="2" type="ORF">DDE20_16205</name>
</gene>
<dbReference type="EMBL" id="QDKM01000010">
    <property type="protein sequence ID" value="PVH27653.1"/>
    <property type="molecule type" value="Genomic_DNA"/>
</dbReference>
<keyword evidence="1" id="KW-1133">Transmembrane helix</keyword>
<evidence type="ECO:0000313" key="2">
    <source>
        <dbReference type="EMBL" id="PVH27653.1"/>
    </source>
</evidence>
<dbReference type="AlphaFoldDB" id="A0A2T8HQF6"/>
<keyword evidence="1" id="KW-0472">Membrane</keyword>
<comment type="caution">
    <text evidence="2">The sequence shown here is derived from an EMBL/GenBank/DDBJ whole genome shotgun (WGS) entry which is preliminary data.</text>
</comment>
<reference evidence="2 3" key="1">
    <citation type="submission" date="2018-04" db="EMBL/GenBank/DDBJ databases">
        <title>Pararhodobacter oceanense sp. nov., isolated from marine intertidal sediment.</title>
        <authorList>
            <person name="Wang X.-L."/>
            <person name="Du Z.-J."/>
        </authorList>
    </citation>
    <scope>NUCLEOTIDE SEQUENCE [LARGE SCALE GENOMIC DNA]</scope>
    <source>
        <strain evidence="2 3">AM505</strain>
    </source>
</reference>
<feature type="transmembrane region" description="Helical" evidence="1">
    <location>
        <begin position="45"/>
        <end position="64"/>
    </location>
</feature>
<organism evidence="2 3">
    <name type="scientific">Pararhodobacter oceanensis</name>
    <dbReference type="NCBI Taxonomy" id="2172121"/>
    <lineage>
        <taxon>Bacteria</taxon>
        <taxon>Pseudomonadati</taxon>
        <taxon>Pseudomonadota</taxon>
        <taxon>Alphaproteobacteria</taxon>
        <taxon>Rhodobacterales</taxon>
        <taxon>Paracoccaceae</taxon>
        <taxon>Pararhodobacter</taxon>
    </lineage>
</organism>
<evidence type="ECO:0000313" key="3">
    <source>
        <dbReference type="Proteomes" id="UP000245911"/>
    </source>
</evidence>
<keyword evidence="3" id="KW-1185">Reference proteome</keyword>
<accession>A0A2T8HQF6</accession>
<protein>
    <submittedName>
        <fullName evidence="2">Uncharacterized protein</fullName>
    </submittedName>
</protein>
<name>A0A2T8HQF6_9RHOB</name>
<dbReference type="Proteomes" id="UP000245911">
    <property type="component" value="Unassembled WGS sequence"/>
</dbReference>
<sequence>MARHHLMKTNRGRARRALHRRLREEDPDHRPPAKMSAKEVWRERLLLFGLFLAFIALIVIAAIWDI</sequence>